<feature type="chain" id="PRO_5038975819" evidence="4">
    <location>
        <begin position="22"/>
        <end position="537"/>
    </location>
</feature>
<dbReference type="GO" id="GO:1904680">
    <property type="term" value="F:peptide transmembrane transporter activity"/>
    <property type="evidence" value="ECO:0007669"/>
    <property type="project" value="TreeGrafter"/>
</dbReference>
<proteinExistence type="inferred from homology"/>
<dbReference type="CDD" id="cd00995">
    <property type="entry name" value="PBP2_NikA_DppA_OppA_like"/>
    <property type="match status" value="1"/>
</dbReference>
<sequence length="537" mass="57997">MRRLFTAVIALAAAICLCSCAAGDAIRNAGEAVAGIFAENETEPTEAPTETEPAAEVTNDICIGIYDFDTFDPLNTASATVKDACGFIFEPLFDVDSSYKASPRLAESIEISSDGLTLAVHLRQGVIWHDGTELTSADVVYTINRIKGGTTNYGELAAPITTAYAQDTYTVLMALSRPVPEAAAMLSFPIVKNGSTFSNSPDGSVVGTGPFYMAGMSGENEYRLAAFDAYYGGRAKLDSVYISMIPDKDKYISLFGANEINIATSETLDMMTFMPKSNAKMTDFVSNDMTFLGFNTGNAVFADADTRRAVSMLIDRDSIVSHVYFSRAVAADYAVNPQSWLNFDTRTKLVDDAQGAVTLLRGAGWKTDENGSYYRDQSRRRIYFEAEILVNEDSAQKVAAAEEIASKLRTAGIAASVDECSYEEYLSRIEAGNYDMFIGETKLLPNGDLTSLVGSAGNYFGYANAEVDALLAQMGTVTLESDIKAVSISLYEKVRDESPFAPICFAKKSIVTSAKIKYGVNPSDTGYVRAAESWGVK</sequence>
<reference evidence="6" key="2">
    <citation type="journal article" date="2021" name="PeerJ">
        <title>Extensive microbial diversity within the chicken gut microbiome revealed by metagenomics and culture.</title>
        <authorList>
            <person name="Gilroy R."/>
            <person name="Ravi A."/>
            <person name="Getino M."/>
            <person name="Pursley I."/>
            <person name="Horton D.L."/>
            <person name="Alikhan N.F."/>
            <person name="Baker D."/>
            <person name="Gharbi K."/>
            <person name="Hall N."/>
            <person name="Watson M."/>
            <person name="Adriaenssens E.M."/>
            <person name="Foster-Nyarko E."/>
            <person name="Jarju S."/>
            <person name="Secka A."/>
            <person name="Antonio M."/>
            <person name="Oren A."/>
            <person name="Chaudhuri R.R."/>
            <person name="La Ragione R."/>
            <person name="Hildebrand F."/>
            <person name="Pallen M.J."/>
        </authorList>
    </citation>
    <scope>NUCLEOTIDE SEQUENCE</scope>
    <source>
        <strain evidence="6">USAMLcec3-3695</strain>
    </source>
</reference>
<feature type="signal peptide" evidence="4">
    <location>
        <begin position="1"/>
        <end position="21"/>
    </location>
</feature>
<dbReference type="Gene3D" id="3.90.76.10">
    <property type="entry name" value="Dipeptide-binding Protein, Domain 1"/>
    <property type="match status" value="1"/>
</dbReference>
<dbReference type="AlphaFoldDB" id="A0A9D1MDF6"/>
<dbReference type="EMBL" id="DVNB01000099">
    <property type="protein sequence ID" value="HIU58068.1"/>
    <property type="molecule type" value="Genomic_DNA"/>
</dbReference>
<dbReference type="Proteomes" id="UP000824109">
    <property type="component" value="Unassembled WGS sequence"/>
</dbReference>
<keyword evidence="2" id="KW-0813">Transport</keyword>
<dbReference type="InterPro" id="IPR030678">
    <property type="entry name" value="Peptide/Ni-bd"/>
</dbReference>
<dbReference type="PANTHER" id="PTHR30290">
    <property type="entry name" value="PERIPLASMIC BINDING COMPONENT OF ABC TRANSPORTER"/>
    <property type="match status" value="1"/>
</dbReference>
<reference evidence="6" key="1">
    <citation type="submission" date="2020-10" db="EMBL/GenBank/DDBJ databases">
        <authorList>
            <person name="Gilroy R."/>
        </authorList>
    </citation>
    <scope>NUCLEOTIDE SEQUENCE</scope>
    <source>
        <strain evidence="6">USAMLcec3-3695</strain>
    </source>
</reference>
<feature type="domain" description="Solute-binding protein family 5" evidence="5">
    <location>
        <begin position="101"/>
        <end position="440"/>
    </location>
</feature>
<gene>
    <name evidence="6" type="ORF">IAA61_09715</name>
</gene>
<evidence type="ECO:0000313" key="7">
    <source>
        <dbReference type="Proteomes" id="UP000824109"/>
    </source>
</evidence>
<dbReference type="GO" id="GO:0015833">
    <property type="term" value="P:peptide transport"/>
    <property type="evidence" value="ECO:0007669"/>
    <property type="project" value="TreeGrafter"/>
</dbReference>
<evidence type="ECO:0000256" key="1">
    <source>
        <dbReference type="ARBA" id="ARBA00005695"/>
    </source>
</evidence>
<dbReference type="InterPro" id="IPR000914">
    <property type="entry name" value="SBP_5_dom"/>
</dbReference>
<evidence type="ECO:0000256" key="3">
    <source>
        <dbReference type="ARBA" id="ARBA00022729"/>
    </source>
</evidence>
<dbReference type="PIRSF" id="PIRSF002741">
    <property type="entry name" value="MppA"/>
    <property type="match status" value="1"/>
</dbReference>
<dbReference type="GO" id="GO:0043190">
    <property type="term" value="C:ATP-binding cassette (ABC) transporter complex"/>
    <property type="evidence" value="ECO:0007669"/>
    <property type="project" value="InterPro"/>
</dbReference>
<dbReference type="Gene3D" id="3.40.190.10">
    <property type="entry name" value="Periplasmic binding protein-like II"/>
    <property type="match status" value="1"/>
</dbReference>
<dbReference type="GO" id="GO:0042597">
    <property type="term" value="C:periplasmic space"/>
    <property type="evidence" value="ECO:0007669"/>
    <property type="project" value="UniProtKB-ARBA"/>
</dbReference>
<comment type="caution">
    <text evidence="6">The sequence shown here is derived from an EMBL/GenBank/DDBJ whole genome shotgun (WGS) entry which is preliminary data.</text>
</comment>
<dbReference type="PANTHER" id="PTHR30290:SF9">
    <property type="entry name" value="OLIGOPEPTIDE-BINDING PROTEIN APPA"/>
    <property type="match status" value="1"/>
</dbReference>
<comment type="similarity">
    <text evidence="1">Belongs to the bacterial solute-binding protein 5 family.</text>
</comment>
<evidence type="ECO:0000256" key="2">
    <source>
        <dbReference type="ARBA" id="ARBA00022448"/>
    </source>
</evidence>
<dbReference type="InterPro" id="IPR039424">
    <property type="entry name" value="SBP_5"/>
</dbReference>
<dbReference type="Pfam" id="PF00496">
    <property type="entry name" value="SBP_bac_5"/>
    <property type="match status" value="1"/>
</dbReference>
<organism evidence="6 7">
    <name type="scientific">Candidatus Ornithomonoglobus merdipullorum</name>
    <dbReference type="NCBI Taxonomy" id="2840895"/>
    <lineage>
        <taxon>Bacteria</taxon>
        <taxon>Bacillati</taxon>
        <taxon>Bacillota</taxon>
        <taxon>Clostridia</taxon>
        <taxon>Candidatus Ornithomonoglobus</taxon>
    </lineage>
</organism>
<keyword evidence="3 4" id="KW-0732">Signal</keyword>
<name>A0A9D1MDF6_9FIRM</name>
<accession>A0A9D1MDF6</accession>
<dbReference type="Gene3D" id="3.10.105.10">
    <property type="entry name" value="Dipeptide-binding Protein, Domain 3"/>
    <property type="match status" value="1"/>
</dbReference>
<protein>
    <submittedName>
        <fullName evidence="6">ABC transporter substrate-binding protein</fullName>
    </submittedName>
</protein>
<evidence type="ECO:0000256" key="4">
    <source>
        <dbReference type="SAM" id="SignalP"/>
    </source>
</evidence>
<evidence type="ECO:0000313" key="6">
    <source>
        <dbReference type="EMBL" id="HIU58068.1"/>
    </source>
</evidence>
<dbReference type="SUPFAM" id="SSF53850">
    <property type="entry name" value="Periplasmic binding protein-like II"/>
    <property type="match status" value="1"/>
</dbReference>
<evidence type="ECO:0000259" key="5">
    <source>
        <dbReference type="Pfam" id="PF00496"/>
    </source>
</evidence>